<organism evidence="3 4">
    <name type="scientific">Hypsibius exemplaris</name>
    <name type="common">Freshwater tardigrade</name>
    <dbReference type="NCBI Taxonomy" id="2072580"/>
    <lineage>
        <taxon>Eukaryota</taxon>
        <taxon>Metazoa</taxon>
        <taxon>Ecdysozoa</taxon>
        <taxon>Tardigrada</taxon>
        <taxon>Eutardigrada</taxon>
        <taxon>Parachela</taxon>
        <taxon>Hypsibioidea</taxon>
        <taxon>Hypsibiidae</taxon>
        <taxon>Hypsibius</taxon>
    </lineage>
</organism>
<feature type="compositionally biased region" description="Basic and acidic residues" evidence="1">
    <location>
        <begin position="68"/>
        <end position="77"/>
    </location>
</feature>
<name>A0A1W0WIM2_HYPEX</name>
<reference evidence="4" key="1">
    <citation type="submission" date="2017-01" db="EMBL/GenBank/DDBJ databases">
        <title>Comparative genomics of anhydrobiosis in the tardigrade Hypsibius dujardini.</title>
        <authorList>
            <person name="Yoshida Y."/>
            <person name="Koutsovoulos G."/>
            <person name="Laetsch D."/>
            <person name="Stevens L."/>
            <person name="Kumar S."/>
            <person name="Horikawa D."/>
            <person name="Ishino K."/>
            <person name="Komine S."/>
            <person name="Tomita M."/>
            <person name="Blaxter M."/>
            <person name="Arakawa K."/>
        </authorList>
    </citation>
    <scope>NUCLEOTIDE SEQUENCE [LARGE SCALE GENOMIC DNA]</scope>
    <source>
        <strain evidence="4">Z151</strain>
    </source>
</reference>
<accession>A0A1W0WIM2</accession>
<sequence>MVVTYVQRSMLRLLAANFVMVLLVDAKETQVTAGEWGALSPNSNQPDYNNIKSRLRGHSQKPETSQQFERREQEIGHRQGRKLSTVGTFLPFATDIPDAVTRNSRTPRYLSSTRQPRFAAGGDLPFATDIPETMFKSTSRVPPRRVYTRAHERARTPRLRFTAASYRPRYTKASQQFFSTVGSFDCVRLARPPQSGQSRSGTSVDLSYKIGTSMSPPLYPYTIHVAKLCPASMSFQMKDPTVRLPAPT</sequence>
<keyword evidence="4" id="KW-1185">Reference proteome</keyword>
<evidence type="ECO:0000313" key="3">
    <source>
        <dbReference type="EMBL" id="OQV15029.1"/>
    </source>
</evidence>
<evidence type="ECO:0000313" key="4">
    <source>
        <dbReference type="Proteomes" id="UP000192578"/>
    </source>
</evidence>
<keyword evidence="2" id="KW-0732">Signal</keyword>
<feature type="chain" id="PRO_5012912880" evidence="2">
    <location>
        <begin position="27"/>
        <end position="248"/>
    </location>
</feature>
<proteinExistence type="predicted"/>
<dbReference type="AlphaFoldDB" id="A0A1W0WIM2"/>
<feature type="region of interest" description="Disordered" evidence="1">
    <location>
        <begin position="57"/>
        <end position="79"/>
    </location>
</feature>
<evidence type="ECO:0000256" key="2">
    <source>
        <dbReference type="SAM" id="SignalP"/>
    </source>
</evidence>
<gene>
    <name evidence="3" type="ORF">BV898_10788</name>
</gene>
<dbReference type="EMBL" id="MTYJ01000095">
    <property type="protein sequence ID" value="OQV15029.1"/>
    <property type="molecule type" value="Genomic_DNA"/>
</dbReference>
<protein>
    <submittedName>
        <fullName evidence="3">Uncharacterized protein</fullName>
    </submittedName>
</protein>
<comment type="caution">
    <text evidence="3">The sequence shown here is derived from an EMBL/GenBank/DDBJ whole genome shotgun (WGS) entry which is preliminary data.</text>
</comment>
<feature type="signal peptide" evidence="2">
    <location>
        <begin position="1"/>
        <end position="26"/>
    </location>
</feature>
<dbReference type="Proteomes" id="UP000192578">
    <property type="component" value="Unassembled WGS sequence"/>
</dbReference>
<evidence type="ECO:0000256" key="1">
    <source>
        <dbReference type="SAM" id="MobiDB-lite"/>
    </source>
</evidence>